<protein>
    <recommendedName>
        <fullName evidence="4">WxL domain-containing protein</fullName>
    </recommendedName>
</protein>
<keyword evidence="3" id="KW-1185">Reference proteome</keyword>
<organism evidence="2 3">
    <name type="scientific">Streptosporangium saharense</name>
    <dbReference type="NCBI Taxonomy" id="1706840"/>
    <lineage>
        <taxon>Bacteria</taxon>
        <taxon>Bacillati</taxon>
        <taxon>Actinomycetota</taxon>
        <taxon>Actinomycetes</taxon>
        <taxon>Streptosporangiales</taxon>
        <taxon>Streptosporangiaceae</taxon>
        <taxon>Streptosporangium</taxon>
    </lineage>
</organism>
<dbReference type="EMBL" id="JACHJP010000002">
    <property type="protein sequence ID" value="MBB4915197.1"/>
    <property type="molecule type" value="Genomic_DNA"/>
</dbReference>
<comment type="caution">
    <text evidence="2">The sequence shown here is derived from an EMBL/GenBank/DDBJ whole genome shotgun (WGS) entry which is preliminary data.</text>
</comment>
<gene>
    <name evidence="2" type="ORF">FHS44_002282</name>
</gene>
<proteinExistence type="predicted"/>
<evidence type="ECO:0008006" key="4">
    <source>
        <dbReference type="Google" id="ProtNLM"/>
    </source>
</evidence>
<evidence type="ECO:0000256" key="1">
    <source>
        <dbReference type="SAM" id="SignalP"/>
    </source>
</evidence>
<evidence type="ECO:0000313" key="3">
    <source>
        <dbReference type="Proteomes" id="UP000552644"/>
    </source>
</evidence>
<accession>A0A7W7QKF1</accession>
<name>A0A7W7QKF1_9ACTN</name>
<dbReference type="AlphaFoldDB" id="A0A7W7QKF1"/>
<dbReference type="Proteomes" id="UP000552644">
    <property type="component" value="Unassembled WGS sequence"/>
</dbReference>
<keyword evidence="1" id="KW-0732">Signal</keyword>
<feature type="signal peptide" evidence="1">
    <location>
        <begin position="1"/>
        <end position="24"/>
    </location>
</feature>
<dbReference type="RefSeq" id="WP_184713893.1">
    <property type="nucleotide sequence ID" value="NZ_JACHJP010000002.1"/>
</dbReference>
<sequence>MRRSLLAVAASAALVAALAPPAVAVDTITTFTLAGGALSITAPANANLGSAGTGAANVSGQLGSVTVTDARGALVAAWTASVISTSFTTGGGGAAETIAASDVSYAPGLATSTTGLGVFTPGLGGTLGVSRTAYSLAAGTGNNSATWNPTITVSLPAAAVAGTYTGTITHSVA</sequence>
<reference evidence="2 3" key="1">
    <citation type="submission" date="2020-08" db="EMBL/GenBank/DDBJ databases">
        <title>Genomic Encyclopedia of Type Strains, Phase III (KMG-III): the genomes of soil and plant-associated and newly described type strains.</title>
        <authorList>
            <person name="Whitman W."/>
        </authorList>
    </citation>
    <scope>NUCLEOTIDE SEQUENCE [LARGE SCALE GENOMIC DNA]</scope>
    <source>
        <strain evidence="2 3">CECT 8840</strain>
    </source>
</reference>
<evidence type="ECO:0000313" key="2">
    <source>
        <dbReference type="EMBL" id="MBB4915197.1"/>
    </source>
</evidence>
<feature type="chain" id="PRO_5031402664" description="WxL domain-containing protein" evidence="1">
    <location>
        <begin position="25"/>
        <end position="173"/>
    </location>
</feature>